<feature type="active site" description="Proton acceptor" evidence="9">
    <location>
        <position position="220"/>
    </location>
</feature>
<dbReference type="GO" id="GO:0009089">
    <property type="term" value="P:lysine biosynthetic process via diaminopimelate"/>
    <property type="evidence" value="ECO:0007669"/>
    <property type="project" value="UniProtKB-UniRule"/>
</dbReference>
<dbReference type="PANTHER" id="PTHR31689:SF0">
    <property type="entry name" value="DIAMINOPIMELATE EPIMERASE"/>
    <property type="match status" value="1"/>
</dbReference>
<dbReference type="PROSITE" id="PS01326">
    <property type="entry name" value="DAP_EPIMERASE"/>
    <property type="match status" value="1"/>
</dbReference>
<comment type="catalytic activity">
    <reaction evidence="8 9">
        <text>(2S,6S)-2,6-diaminopimelate = meso-2,6-diaminopimelate</text>
        <dbReference type="Rhea" id="RHEA:15393"/>
        <dbReference type="ChEBI" id="CHEBI:57609"/>
        <dbReference type="ChEBI" id="CHEBI:57791"/>
        <dbReference type="EC" id="5.1.1.7"/>
    </reaction>
</comment>
<dbReference type="NCBIfam" id="TIGR00652">
    <property type="entry name" value="DapF"/>
    <property type="match status" value="1"/>
</dbReference>
<feature type="binding site" evidence="9">
    <location>
        <position position="62"/>
    </location>
    <ligand>
        <name>substrate</name>
    </ligand>
</feature>
<dbReference type="SUPFAM" id="SSF54506">
    <property type="entry name" value="Diaminopimelate epimerase-like"/>
    <property type="match status" value="2"/>
</dbReference>
<dbReference type="EC" id="5.1.1.7" evidence="3 9"/>
<evidence type="ECO:0000256" key="1">
    <source>
        <dbReference type="ARBA" id="ARBA00005196"/>
    </source>
</evidence>
<proteinExistence type="inferred from homology"/>
<evidence type="ECO:0000256" key="3">
    <source>
        <dbReference type="ARBA" id="ARBA00013080"/>
    </source>
</evidence>
<dbReference type="Pfam" id="PF01678">
    <property type="entry name" value="DAP_epimerase"/>
    <property type="match status" value="2"/>
</dbReference>
<keyword evidence="5 9" id="KW-0028">Amino-acid biosynthesis</keyword>
<feature type="active site" evidence="10">
    <location>
        <position position="71"/>
    </location>
</feature>
<dbReference type="FunFam" id="3.10.310.10:FF:000001">
    <property type="entry name" value="Diaminopimelate epimerase"/>
    <property type="match status" value="1"/>
</dbReference>
<reference evidence="11 12" key="1">
    <citation type="submission" date="2018-08" db="EMBL/GenBank/DDBJ databases">
        <title>A genome reference for cultivated species of the human gut microbiota.</title>
        <authorList>
            <person name="Zou Y."/>
            <person name="Xue W."/>
            <person name="Luo G."/>
        </authorList>
    </citation>
    <scope>NUCLEOTIDE SEQUENCE [LARGE SCALE GENOMIC DNA]</scope>
    <source>
        <strain evidence="11 12">AF19-21</strain>
    </source>
</reference>
<feature type="binding site" evidence="9">
    <location>
        <begin position="72"/>
        <end position="73"/>
    </location>
    <ligand>
        <name>substrate</name>
    </ligand>
</feature>
<feature type="site" description="Could be important to modulate the pK values of the two catalytic cysteine residues" evidence="9">
    <location>
        <position position="211"/>
    </location>
</feature>
<evidence type="ECO:0000256" key="7">
    <source>
        <dbReference type="ARBA" id="ARBA00023235"/>
    </source>
</evidence>
<dbReference type="HAMAP" id="MF_00197">
    <property type="entry name" value="DAP_epimerase"/>
    <property type="match status" value="1"/>
</dbReference>
<feature type="binding site" evidence="9">
    <location>
        <position position="160"/>
    </location>
    <ligand>
        <name>substrate</name>
    </ligand>
</feature>
<dbReference type="GeneID" id="93332849"/>
<sequence length="283" mass="31199">MKFTKMQGLGNDYVYVNGFTEKIENPSELAARVSDRHFGIGSDGLILINPSAVADFEMEMYNADGSRGEMCGNGIRCVGKYVYDYGLTEKTAISVETLGGIKYLELSVENGKVAQVKVDMGKPELKAALIPIISEEELVINEPIIVDGTEYKMTGVSMGNPHTVVYMDDIEHLDIEKTGPKFEHHERFPKRINTEFATVLDRHTVSMRVWERGSGETLACGTGACAVAVSSILNGLTEDEVTVRLLGGDLLIKWDREKDTVYMTGPAEVVFDGEWNQSSAKEN</sequence>
<feature type="binding site" evidence="9">
    <location>
        <position position="11"/>
    </location>
    <ligand>
        <name>substrate</name>
    </ligand>
</feature>
<keyword evidence="6 9" id="KW-0457">Lysine biosynthesis</keyword>
<evidence type="ECO:0000313" key="12">
    <source>
        <dbReference type="Proteomes" id="UP000261111"/>
    </source>
</evidence>
<comment type="function">
    <text evidence="9">Catalyzes the stereoinversion of LL-2,6-diaminopimelate (L,L-DAP) to meso-diaminopimelate (meso-DAP), a precursor of L-lysine and an essential component of the bacterial peptidoglycan.</text>
</comment>
<evidence type="ECO:0000256" key="8">
    <source>
        <dbReference type="ARBA" id="ARBA00051712"/>
    </source>
</evidence>
<evidence type="ECO:0000313" key="11">
    <source>
        <dbReference type="EMBL" id="RGC29532.1"/>
    </source>
</evidence>
<comment type="caution">
    <text evidence="9">Lacks conserved residue(s) required for the propagation of feature annotation.</text>
</comment>
<protein>
    <recommendedName>
        <fullName evidence="3 9">Diaminopimelate epimerase</fullName>
        <shortName evidence="9">DAP epimerase</shortName>
        <ecNumber evidence="3 9">5.1.1.7</ecNumber>
    </recommendedName>
    <alternativeName>
        <fullName evidence="9">PLP-independent amino acid racemase</fullName>
    </alternativeName>
</protein>
<name>A0A3E2WQN4_9FIRM</name>
<dbReference type="EMBL" id="QVIA01000016">
    <property type="protein sequence ID" value="RGC29532.1"/>
    <property type="molecule type" value="Genomic_DNA"/>
</dbReference>
<gene>
    <name evidence="9" type="primary">dapF</name>
    <name evidence="11" type="ORF">DWX41_14745</name>
</gene>
<evidence type="ECO:0000256" key="10">
    <source>
        <dbReference type="PROSITE-ProRule" id="PRU10125"/>
    </source>
</evidence>
<dbReference type="AlphaFoldDB" id="A0A3E2WQN4"/>
<evidence type="ECO:0000256" key="4">
    <source>
        <dbReference type="ARBA" id="ARBA00022490"/>
    </source>
</evidence>
<dbReference type="InterPro" id="IPR018510">
    <property type="entry name" value="DAP_epimerase_AS"/>
</dbReference>
<dbReference type="InterPro" id="IPR001653">
    <property type="entry name" value="DAP_epimerase_DapF"/>
</dbReference>
<comment type="caution">
    <text evidence="11">The sequence shown here is derived from an EMBL/GenBank/DDBJ whole genome shotgun (WGS) entry which is preliminary data.</text>
</comment>
<feature type="binding site" evidence="9">
    <location>
        <begin position="221"/>
        <end position="222"/>
    </location>
    <ligand>
        <name>substrate</name>
    </ligand>
</feature>
<dbReference type="PANTHER" id="PTHR31689">
    <property type="entry name" value="DIAMINOPIMELATE EPIMERASE, CHLOROPLASTIC"/>
    <property type="match status" value="1"/>
</dbReference>
<feature type="binding site" evidence="9">
    <location>
        <begin position="211"/>
        <end position="212"/>
    </location>
    <ligand>
        <name>substrate</name>
    </ligand>
</feature>
<feature type="binding site" evidence="9">
    <location>
        <position position="193"/>
    </location>
    <ligand>
        <name>substrate</name>
    </ligand>
</feature>
<feature type="active site" description="Proton donor" evidence="9">
    <location>
        <position position="71"/>
    </location>
</feature>
<comment type="pathway">
    <text evidence="1 9">Amino-acid biosynthesis; L-lysine biosynthesis via DAP pathway; DL-2,6-diaminopimelate from LL-2,6-diaminopimelate: step 1/1.</text>
</comment>
<evidence type="ECO:0000256" key="6">
    <source>
        <dbReference type="ARBA" id="ARBA00023154"/>
    </source>
</evidence>
<keyword evidence="7 9" id="KW-0413">Isomerase</keyword>
<comment type="subunit">
    <text evidence="9">Homodimer.</text>
</comment>
<organism evidence="11 12">
    <name type="scientific">Hungatella hathewayi</name>
    <dbReference type="NCBI Taxonomy" id="154046"/>
    <lineage>
        <taxon>Bacteria</taxon>
        <taxon>Bacillati</taxon>
        <taxon>Bacillota</taxon>
        <taxon>Clostridia</taxon>
        <taxon>Lachnospirales</taxon>
        <taxon>Lachnospiraceae</taxon>
        <taxon>Hungatella</taxon>
    </lineage>
</organism>
<accession>A0A3E2WQN4</accession>
<evidence type="ECO:0000256" key="5">
    <source>
        <dbReference type="ARBA" id="ARBA00022605"/>
    </source>
</evidence>
<feature type="site" description="Could be important to modulate the pK values of the two catalytic cysteine residues" evidence="9">
    <location>
        <position position="162"/>
    </location>
</feature>
<dbReference type="UniPathway" id="UPA00034">
    <property type="reaction ID" value="UER00025"/>
</dbReference>
<dbReference type="RefSeq" id="WP_025654882.1">
    <property type="nucleotide sequence ID" value="NZ_QVIA01000016.1"/>
</dbReference>
<dbReference type="GO" id="GO:0008837">
    <property type="term" value="F:diaminopimelate epimerase activity"/>
    <property type="evidence" value="ECO:0007669"/>
    <property type="project" value="UniProtKB-UniRule"/>
</dbReference>
<evidence type="ECO:0000256" key="9">
    <source>
        <dbReference type="HAMAP-Rule" id="MF_00197"/>
    </source>
</evidence>
<dbReference type="Gene3D" id="3.10.310.10">
    <property type="entry name" value="Diaminopimelate Epimerase, Chain A, domain 1"/>
    <property type="match status" value="2"/>
</dbReference>
<evidence type="ECO:0000256" key="2">
    <source>
        <dbReference type="ARBA" id="ARBA00010219"/>
    </source>
</evidence>
<keyword evidence="4 9" id="KW-0963">Cytoplasm</keyword>
<comment type="similarity">
    <text evidence="2 9">Belongs to the diaminopimelate epimerase family.</text>
</comment>
<dbReference type="Proteomes" id="UP000261111">
    <property type="component" value="Unassembled WGS sequence"/>
</dbReference>
<dbReference type="GO" id="GO:0005829">
    <property type="term" value="C:cytosol"/>
    <property type="evidence" value="ECO:0007669"/>
    <property type="project" value="TreeGrafter"/>
</dbReference>
<comment type="subcellular location">
    <subcellularLocation>
        <location evidence="9">Cytoplasm</location>
    </subcellularLocation>
</comment>